<name>A0AAJ1PBP5_9BIFI</name>
<dbReference type="RefSeq" id="WP_033501952.1">
    <property type="nucleotide sequence ID" value="NZ_JAOPLX010000020.1"/>
</dbReference>
<protein>
    <submittedName>
        <fullName evidence="1">Extracellular solute-binding protein</fullName>
    </submittedName>
</protein>
<dbReference type="Gene3D" id="3.40.190.10">
    <property type="entry name" value="Periplasmic binding protein-like II"/>
    <property type="match status" value="2"/>
</dbReference>
<dbReference type="SUPFAM" id="SSF53850">
    <property type="entry name" value="Periplasmic binding protein-like II"/>
    <property type="match status" value="1"/>
</dbReference>
<gene>
    <name evidence="1" type="ORF">OB936_09840</name>
</gene>
<evidence type="ECO:0000313" key="1">
    <source>
        <dbReference type="EMBL" id="MDH7900488.1"/>
    </source>
</evidence>
<reference evidence="1" key="1">
    <citation type="journal article" date="2023" name="Gut Microbes">
        <title>Characterization of Bifidobacterium kashiwanohense that utilizes both milk- and plant-derived oligosaccharides.</title>
        <authorList>
            <person name="Orihara K."/>
            <person name="Yahagi K."/>
            <person name="Saito Y."/>
            <person name="Watanabe Y."/>
            <person name="Sasai T."/>
            <person name="Hara T."/>
            <person name="Tsukuda N."/>
            <person name="Oki K."/>
            <person name="Fujimoto J."/>
            <person name="Matsuki T."/>
        </authorList>
    </citation>
    <scope>NUCLEOTIDE SEQUENCE</scope>
    <source>
        <strain evidence="1">YIT 13057</strain>
    </source>
</reference>
<dbReference type="InterPro" id="IPR006059">
    <property type="entry name" value="SBP"/>
</dbReference>
<dbReference type="EMBL" id="JAOPMD010000029">
    <property type="protein sequence ID" value="MDH7900488.1"/>
    <property type="molecule type" value="Genomic_DNA"/>
</dbReference>
<dbReference type="AlphaFoldDB" id="A0AAJ1PBP5"/>
<dbReference type="Pfam" id="PF13416">
    <property type="entry name" value="SBP_bac_8"/>
    <property type="match status" value="1"/>
</dbReference>
<organism evidence="1 2">
    <name type="scientific">Bifidobacterium catenulatum subsp. kashiwanohense</name>
    <dbReference type="NCBI Taxonomy" id="630129"/>
    <lineage>
        <taxon>Bacteria</taxon>
        <taxon>Bacillati</taxon>
        <taxon>Actinomycetota</taxon>
        <taxon>Actinomycetes</taxon>
        <taxon>Bifidobacteriales</taxon>
        <taxon>Bifidobacteriaceae</taxon>
        <taxon>Bifidobacterium</taxon>
    </lineage>
</organism>
<comment type="caution">
    <text evidence="1">The sequence shown here is derived from an EMBL/GenBank/DDBJ whole genome shotgun (WGS) entry which is preliminary data.</text>
</comment>
<sequence>MAVIVRFCRIVACVRARIKFSDNLLQTFTYEGKLYAAPKDVSTLQLVINTDMWQAAGLIDNDYPKTWDELGR</sequence>
<accession>A0AAJ1PBP5</accession>
<dbReference type="Proteomes" id="UP001157379">
    <property type="component" value="Unassembled WGS sequence"/>
</dbReference>
<evidence type="ECO:0000313" key="2">
    <source>
        <dbReference type="Proteomes" id="UP001157379"/>
    </source>
</evidence>
<proteinExistence type="predicted"/>
<reference evidence="1" key="2">
    <citation type="submission" date="2023-04" db="EMBL/GenBank/DDBJ databases">
        <authorList>
            <person name="Orihara K."/>
        </authorList>
    </citation>
    <scope>NUCLEOTIDE SEQUENCE</scope>
    <source>
        <strain evidence="1">YIT 13057</strain>
    </source>
</reference>